<dbReference type="Proteomes" id="UP000799770">
    <property type="component" value="Unassembled WGS sequence"/>
</dbReference>
<name>A0A6A5Z855_9PLEO</name>
<keyword evidence="3" id="KW-1185">Reference proteome</keyword>
<feature type="region of interest" description="Disordered" evidence="1">
    <location>
        <begin position="69"/>
        <end position="109"/>
    </location>
</feature>
<feature type="compositionally biased region" description="Low complexity" evidence="1">
    <location>
        <begin position="183"/>
        <end position="215"/>
    </location>
</feature>
<evidence type="ECO:0000313" key="2">
    <source>
        <dbReference type="EMBL" id="KAF2115602.1"/>
    </source>
</evidence>
<feature type="non-terminal residue" evidence="2">
    <location>
        <position position="293"/>
    </location>
</feature>
<proteinExistence type="predicted"/>
<dbReference type="AlphaFoldDB" id="A0A6A5Z855"/>
<reference evidence="2" key="1">
    <citation type="journal article" date="2020" name="Stud. Mycol.">
        <title>101 Dothideomycetes genomes: a test case for predicting lifestyles and emergence of pathogens.</title>
        <authorList>
            <person name="Haridas S."/>
            <person name="Albert R."/>
            <person name="Binder M."/>
            <person name="Bloem J."/>
            <person name="Labutti K."/>
            <person name="Salamov A."/>
            <person name="Andreopoulos B."/>
            <person name="Baker S."/>
            <person name="Barry K."/>
            <person name="Bills G."/>
            <person name="Bluhm B."/>
            <person name="Cannon C."/>
            <person name="Castanera R."/>
            <person name="Culley D."/>
            <person name="Daum C."/>
            <person name="Ezra D."/>
            <person name="Gonzalez J."/>
            <person name="Henrissat B."/>
            <person name="Kuo A."/>
            <person name="Liang C."/>
            <person name="Lipzen A."/>
            <person name="Lutzoni F."/>
            <person name="Magnuson J."/>
            <person name="Mondo S."/>
            <person name="Nolan M."/>
            <person name="Ohm R."/>
            <person name="Pangilinan J."/>
            <person name="Park H.-J."/>
            <person name="Ramirez L."/>
            <person name="Alfaro M."/>
            <person name="Sun H."/>
            <person name="Tritt A."/>
            <person name="Yoshinaga Y."/>
            <person name="Zwiers L.-H."/>
            <person name="Turgeon B."/>
            <person name="Goodwin S."/>
            <person name="Spatafora J."/>
            <person name="Crous P."/>
            <person name="Grigoriev I."/>
        </authorList>
    </citation>
    <scope>NUCLEOTIDE SEQUENCE</scope>
    <source>
        <strain evidence="2">CBS 627.86</strain>
    </source>
</reference>
<organism evidence="2 3">
    <name type="scientific">Lophiotrema nucula</name>
    <dbReference type="NCBI Taxonomy" id="690887"/>
    <lineage>
        <taxon>Eukaryota</taxon>
        <taxon>Fungi</taxon>
        <taxon>Dikarya</taxon>
        <taxon>Ascomycota</taxon>
        <taxon>Pezizomycotina</taxon>
        <taxon>Dothideomycetes</taxon>
        <taxon>Pleosporomycetidae</taxon>
        <taxon>Pleosporales</taxon>
        <taxon>Lophiotremataceae</taxon>
        <taxon>Lophiotrema</taxon>
    </lineage>
</organism>
<protein>
    <submittedName>
        <fullName evidence="2">Uncharacterized protein</fullName>
    </submittedName>
</protein>
<gene>
    <name evidence="2" type="ORF">BDV96DRAFT_479813</name>
</gene>
<feature type="region of interest" description="Disordered" evidence="1">
    <location>
        <begin position="1"/>
        <end position="40"/>
    </location>
</feature>
<dbReference type="OrthoDB" id="5206740at2759"/>
<evidence type="ECO:0000313" key="3">
    <source>
        <dbReference type="Proteomes" id="UP000799770"/>
    </source>
</evidence>
<feature type="compositionally biased region" description="Low complexity" evidence="1">
    <location>
        <begin position="90"/>
        <end position="109"/>
    </location>
</feature>
<sequence>MTTSLAILPRQPALRQPESTSQRPQLRLDTQQVRTFGKGSSLRLDTLSAVSPTIRNTFSNAYEAAPASAAPALGRPSKPKLSINSSFPEAQSQPSATTPSSASTLASALTSASSNESATIRIPYKQPHNLTSILTNSPARQLLPRKMTTTRPLFPAEKKVSFRLPLEEEIKTTKYTMAHSDLESSMSSSSTVTSIGSSDSDSSAAHHSVASTSTVDIPSSPSEPAKPTAFASLEGSPRPKGPRTGDKRDSSESESDSDSAPETPVAGRRKRRRAWRWTLGPLPSDGKSSSTTS</sequence>
<accession>A0A6A5Z855</accession>
<feature type="region of interest" description="Disordered" evidence="1">
    <location>
        <begin position="181"/>
        <end position="293"/>
    </location>
</feature>
<dbReference type="EMBL" id="ML977322">
    <property type="protein sequence ID" value="KAF2115602.1"/>
    <property type="molecule type" value="Genomic_DNA"/>
</dbReference>
<feature type="compositionally biased region" description="Polar residues" evidence="1">
    <location>
        <begin position="17"/>
        <end position="34"/>
    </location>
</feature>
<evidence type="ECO:0000256" key="1">
    <source>
        <dbReference type="SAM" id="MobiDB-lite"/>
    </source>
</evidence>